<comment type="caution">
    <text evidence="2">The sequence shown here is derived from an EMBL/GenBank/DDBJ whole genome shotgun (WGS) entry which is preliminary data.</text>
</comment>
<gene>
    <name evidence="2" type="ORF">FE782_07480</name>
</gene>
<evidence type="ECO:0000313" key="2">
    <source>
        <dbReference type="EMBL" id="TLS53283.1"/>
    </source>
</evidence>
<dbReference type="OrthoDB" id="53505at2"/>
<dbReference type="InterPro" id="IPR029058">
    <property type="entry name" value="AB_hydrolase_fold"/>
</dbReference>
<dbReference type="GO" id="GO:0016787">
    <property type="term" value="F:hydrolase activity"/>
    <property type="evidence" value="ECO:0007669"/>
    <property type="project" value="UniProtKB-KW"/>
</dbReference>
<dbReference type="EMBL" id="VCIW01000003">
    <property type="protein sequence ID" value="TLS53283.1"/>
    <property type="molecule type" value="Genomic_DNA"/>
</dbReference>
<dbReference type="Pfam" id="PF12146">
    <property type="entry name" value="Hydrolase_4"/>
    <property type="match status" value="1"/>
</dbReference>
<proteinExistence type="predicted"/>
<reference evidence="2 3" key="1">
    <citation type="submission" date="2019-05" db="EMBL/GenBank/DDBJ databases">
        <authorList>
            <person name="Narsing Rao M.P."/>
            <person name="Li W.J."/>
        </authorList>
    </citation>
    <scope>NUCLEOTIDE SEQUENCE [LARGE SCALE GENOMIC DNA]</scope>
    <source>
        <strain evidence="2 3">SYSU_K30003</strain>
    </source>
</reference>
<feature type="domain" description="Serine aminopeptidase S33" evidence="1">
    <location>
        <begin position="76"/>
        <end position="158"/>
    </location>
</feature>
<evidence type="ECO:0000259" key="1">
    <source>
        <dbReference type="Pfam" id="PF12146"/>
    </source>
</evidence>
<dbReference type="InterPro" id="IPR022742">
    <property type="entry name" value="Hydrolase_4"/>
</dbReference>
<dbReference type="PANTHER" id="PTHR43433:SF5">
    <property type="entry name" value="AB HYDROLASE-1 DOMAIN-CONTAINING PROTEIN"/>
    <property type="match status" value="1"/>
</dbReference>
<dbReference type="AlphaFoldDB" id="A0A5R9GK21"/>
<protein>
    <submittedName>
        <fullName evidence="2">Alpha/beta hydrolase</fullName>
    </submittedName>
</protein>
<name>A0A5R9GK21_9BACL</name>
<dbReference type="PANTHER" id="PTHR43433">
    <property type="entry name" value="HYDROLASE, ALPHA/BETA FOLD FAMILY PROTEIN"/>
    <property type="match status" value="1"/>
</dbReference>
<dbReference type="Proteomes" id="UP000309676">
    <property type="component" value="Unassembled WGS sequence"/>
</dbReference>
<keyword evidence="3" id="KW-1185">Reference proteome</keyword>
<evidence type="ECO:0000313" key="3">
    <source>
        <dbReference type="Proteomes" id="UP000309676"/>
    </source>
</evidence>
<dbReference type="SUPFAM" id="SSF53474">
    <property type="entry name" value="alpha/beta-Hydrolases"/>
    <property type="match status" value="1"/>
</dbReference>
<dbReference type="Gene3D" id="3.40.50.1820">
    <property type="entry name" value="alpha/beta hydrolase"/>
    <property type="match status" value="1"/>
</dbReference>
<accession>A0A5R9GK21</accession>
<dbReference type="InterPro" id="IPR050471">
    <property type="entry name" value="AB_hydrolase"/>
</dbReference>
<sequence>MFAKKPDFTIPETGISAVEKVKVGGIDQYLLLQGERKDNPILLFLHGGPSMPLPGVSSRGRDYTVATNTRELVKHYVVAFWDQRGTGKSYSAGIAPESMTLEQFVSDANDIVDLLSARFGQRKLYLAGHSFGTLIGLTLAKRYPEKFHSYTGLSQIVSWSENDKLSYVWALKEARRRKHKKALAELEAVGEPPYLEGLEQWGVLRKWQTRFQSLVYSDETIRHPGLVRVTMDMFRSKDYGLQDVVNSFYRGFKLVYAGPFLDALPSIDMADTVREIDIPVTFIHGRKDVHVHGELVRRYADNLEAKRGKRLIWVDHSSHLFHPIDTKQIESILIQEKSRTR</sequence>
<organism evidence="2 3">
    <name type="scientific">Paenibacillus antri</name>
    <dbReference type="NCBI Taxonomy" id="2582848"/>
    <lineage>
        <taxon>Bacteria</taxon>
        <taxon>Bacillati</taxon>
        <taxon>Bacillota</taxon>
        <taxon>Bacilli</taxon>
        <taxon>Bacillales</taxon>
        <taxon>Paenibacillaceae</taxon>
        <taxon>Paenibacillus</taxon>
    </lineage>
</organism>
<keyword evidence="2" id="KW-0378">Hydrolase</keyword>